<evidence type="ECO:0000313" key="3">
    <source>
        <dbReference type="Proteomes" id="UP000321907"/>
    </source>
</evidence>
<keyword evidence="1" id="KW-1133">Transmembrane helix</keyword>
<gene>
    <name evidence="2" type="ORF">FUA23_09340</name>
</gene>
<accession>A0A5C7FFL2</accession>
<keyword evidence="1" id="KW-0812">Transmembrane</keyword>
<dbReference type="OrthoDB" id="1493470at2"/>
<feature type="transmembrane region" description="Helical" evidence="1">
    <location>
        <begin position="61"/>
        <end position="78"/>
    </location>
</feature>
<feature type="transmembrane region" description="Helical" evidence="1">
    <location>
        <begin position="84"/>
        <end position="100"/>
    </location>
</feature>
<evidence type="ECO:0000313" key="2">
    <source>
        <dbReference type="EMBL" id="TXF89643.1"/>
    </source>
</evidence>
<dbReference type="AlphaFoldDB" id="A0A5C7FFL2"/>
<dbReference type="RefSeq" id="WP_147930473.1">
    <property type="nucleotide sequence ID" value="NZ_VOXD01000012.1"/>
</dbReference>
<keyword evidence="3" id="KW-1185">Reference proteome</keyword>
<dbReference type="Proteomes" id="UP000321907">
    <property type="component" value="Unassembled WGS sequence"/>
</dbReference>
<organism evidence="2 3">
    <name type="scientific">Neolewinella aurantiaca</name>
    <dbReference type="NCBI Taxonomy" id="2602767"/>
    <lineage>
        <taxon>Bacteria</taxon>
        <taxon>Pseudomonadati</taxon>
        <taxon>Bacteroidota</taxon>
        <taxon>Saprospiria</taxon>
        <taxon>Saprospirales</taxon>
        <taxon>Lewinellaceae</taxon>
        <taxon>Neolewinella</taxon>
    </lineage>
</organism>
<protein>
    <submittedName>
        <fullName evidence="2">Uncharacterized protein</fullName>
    </submittedName>
</protein>
<evidence type="ECO:0000256" key="1">
    <source>
        <dbReference type="SAM" id="Phobius"/>
    </source>
</evidence>
<name>A0A5C7FFL2_9BACT</name>
<dbReference type="EMBL" id="VOXD01000012">
    <property type="protein sequence ID" value="TXF89643.1"/>
    <property type="molecule type" value="Genomic_DNA"/>
</dbReference>
<comment type="caution">
    <text evidence="2">The sequence shown here is derived from an EMBL/GenBank/DDBJ whole genome shotgun (WGS) entry which is preliminary data.</text>
</comment>
<reference evidence="2 3" key="1">
    <citation type="submission" date="2019-08" db="EMBL/GenBank/DDBJ databases">
        <title>Lewinella sp. strain SSH13 Genome sequencing and assembly.</title>
        <authorList>
            <person name="Kim I."/>
        </authorList>
    </citation>
    <scope>NUCLEOTIDE SEQUENCE [LARGE SCALE GENOMIC DNA]</scope>
    <source>
        <strain evidence="2 3">SSH13</strain>
    </source>
</reference>
<keyword evidence="1" id="KW-0472">Membrane</keyword>
<proteinExistence type="predicted"/>
<sequence>MQNRKFKRQIARLERAGNDDFLLILTGGAGAFATHELHLLLRRIRVRTQQVSQLRKTMFKVSLCIPLLMLAACVAALVSLRGLMAIFVLAIPVCLIILLYQQVRAGRKFSCYDRAKRLRAIIQQELARRRRGMTY</sequence>